<dbReference type="Gene3D" id="3.40.50.1820">
    <property type="entry name" value="alpha/beta hydrolase"/>
    <property type="match status" value="1"/>
</dbReference>
<dbReference type="AlphaFoldDB" id="M5FN62"/>
<evidence type="ECO:0008006" key="3">
    <source>
        <dbReference type="Google" id="ProtNLM"/>
    </source>
</evidence>
<dbReference type="RefSeq" id="XP_040623788.1">
    <property type="nucleotide sequence ID" value="XM_040769377.1"/>
</dbReference>
<proteinExistence type="predicted"/>
<protein>
    <recommendedName>
        <fullName evidence="3">Alpha/beta-hydrolase</fullName>
    </recommendedName>
</protein>
<dbReference type="GeneID" id="63684439"/>
<keyword evidence="2" id="KW-1185">Reference proteome</keyword>
<dbReference type="EMBL" id="JH795879">
    <property type="protein sequence ID" value="EJT96890.1"/>
    <property type="molecule type" value="Genomic_DNA"/>
</dbReference>
<sequence>MSFTWSTADLGVVVDGDDPITLRYGDTSPERSATPPYTTIIALHGSGFNATIRTHVASIILFEPPGLVYGIPLSEPLWEEDSRPAKVGRSFVDGLLRPLAAERVHLVYASVDKFELASQDLFTWDGVSTPDREAVSKLAFERIPPFLGLGVVYCSGTIIACIDGSKHVIDQCGNQVNVTTTVIPDGDHFLMATDPEAFNRAVISTIRELAAKVSDASS</sequence>
<reference evidence="1 2" key="1">
    <citation type="journal article" date="2012" name="Science">
        <title>The Paleozoic origin of enzymatic lignin decomposition reconstructed from 31 fungal genomes.</title>
        <authorList>
            <person name="Floudas D."/>
            <person name="Binder M."/>
            <person name="Riley R."/>
            <person name="Barry K."/>
            <person name="Blanchette R.A."/>
            <person name="Henrissat B."/>
            <person name="Martinez A.T."/>
            <person name="Otillar R."/>
            <person name="Spatafora J.W."/>
            <person name="Yadav J.S."/>
            <person name="Aerts A."/>
            <person name="Benoit I."/>
            <person name="Boyd A."/>
            <person name="Carlson A."/>
            <person name="Copeland A."/>
            <person name="Coutinho P.M."/>
            <person name="de Vries R.P."/>
            <person name="Ferreira P."/>
            <person name="Findley K."/>
            <person name="Foster B."/>
            <person name="Gaskell J."/>
            <person name="Glotzer D."/>
            <person name="Gorecki P."/>
            <person name="Heitman J."/>
            <person name="Hesse C."/>
            <person name="Hori C."/>
            <person name="Igarashi K."/>
            <person name="Jurgens J.A."/>
            <person name="Kallen N."/>
            <person name="Kersten P."/>
            <person name="Kohler A."/>
            <person name="Kuees U."/>
            <person name="Kumar T.K.A."/>
            <person name="Kuo A."/>
            <person name="LaButti K."/>
            <person name="Larrondo L.F."/>
            <person name="Lindquist E."/>
            <person name="Ling A."/>
            <person name="Lombard V."/>
            <person name="Lucas S."/>
            <person name="Lundell T."/>
            <person name="Martin R."/>
            <person name="McLaughlin D.J."/>
            <person name="Morgenstern I."/>
            <person name="Morin E."/>
            <person name="Murat C."/>
            <person name="Nagy L.G."/>
            <person name="Nolan M."/>
            <person name="Ohm R.A."/>
            <person name="Patyshakuliyeva A."/>
            <person name="Rokas A."/>
            <person name="Ruiz-Duenas F.J."/>
            <person name="Sabat G."/>
            <person name="Salamov A."/>
            <person name="Samejima M."/>
            <person name="Schmutz J."/>
            <person name="Slot J.C."/>
            <person name="St John F."/>
            <person name="Stenlid J."/>
            <person name="Sun H."/>
            <person name="Sun S."/>
            <person name="Syed K."/>
            <person name="Tsang A."/>
            <person name="Wiebenga A."/>
            <person name="Young D."/>
            <person name="Pisabarro A."/>
            <person name="Eastwood D.C."/>
            <person name="Martin F."/>
            <person name="Cullen D."/>
            <person name="Grigoriev I.V."/>
            <person name="Hibbett D.S."/>
        </authorList>
    </citation>
    <scope>NUCLEOTIDE SEQUENCE [LARGE SCALE GENOMIC DNA]</scope>
    <source>
        <strain evidence="1 2">DJM-731 SS1</strain>
    </source>
</reference>
<gene>
    <name evidence="1" type="ORF">DACRYDRAFT_112230</name>
</gene>
<dbReference type="OrthoDB" id="5311491at2759"/>
<dbReference type="HOGENOM" id="CLU_1266859_0_0_1"/>
<evidence type="ECO:0000313" key="1">
    <source>
        <dbReference type="EMBL" id="EJT96890.1"/>
    </source>
</evidence>
<evidence type="ECO:0000313" key="2">
    <source>
        <dbReference type="Proteomes" id="UP000030653"/>
    </source>
</evidence>
<dbReference type="Proteomes" id="UP000030653">
    <property type="component" value="Unassembled WGS sequence"/>
</dbReference>
<dbReference type="InterPro" id="IPR029058">
    <property type="entry name" value="AB_hydrolase_fold"/>
</dbReference>
<dbReference type="SUPFAM" id="SSF53474">
    <property type="entry name" value="alpha/beta-Hydrolases"/>
    <property type="match status" value="1"/>
</dbReference>
<organism evidence="1 2">
    <name type="scientific">Dacryopinax primogenitus (strain DJM 731)</name>
    <name type="common">Brown rot fungus</name>
    <dbReference type="NCBI Taxonomy" id="1858805"/>
    <lineage>
        <taxon>Eukaryota</taxon>
        <taxon>Fungi</taxon>
        <taxon>Dikarya</taxon>
        <taxon>Basidiomycota</taxon>
        <taxon>Agaricomycotina</taxon>
        <taxon>Dacrymycetes</taxon>
        <taxon>Dacrymycetales</taxon>
        <taxon>Dacrymycetaceae</taxon>
        <taxon>Dacryopinax</taxon>
    </lineage>
</organism>
<name>M5FN62_DACPD</name>
<accession>M5FN62</accession>